<name>A0A9D1MHX1_9FIRM</name>
<comment type="caution">
    <text evidence="1">The sequence shown here is derived from an EMBL/GenBank/DDBJ whole genome shotgun (WGS) entry which is preliminary data.</text>
</comment>
<protein>
    <submittedName>
        <fullName evidence="1">Uncharacterized protein</fullName>
    </submittedName>
</protein>
<gene>
    <name evidence="1" type="ORF">IAB05_03005</name>
</gene>
<evidence type="ECO:0000313" key="2">
    <source>
        <dbReference type="Proteomes" id="UP000824094"/>
    </source>
</evidence>
<organism evidence="1 2">
    <name type="scientific">Candidatus Stercoripulliclostridium merdigallinarum</name>
    <dbReference type="NCBI Taxonomy" id="2840951"/>
    <lineage>
        <taxon>Bacteria</taxon>
        <taxon>Bacillati</taxon>
        <taxon>Bacillota</taxon>
        <taxon>Clostridia</taxon>
        <taxon>Eubacteriales</taxon>
        <taxon>Candidatus Stercoripulliclostridium</taxon>
    </lineage>
</organism>
<dbReference type="Proteomes" id="UP000824094">
    <property type="component" value="Unassembled WGS sequence"/>
</dbReference>
<dbReference type="EMBL" id="DVNF01000086">
    <property type="protein sequence ID" value="HIU60344.1"/>
    <property type="molecule type" value="Genomic_DNA"/>
</dbReference>
<accession>A0A9D1MHX1</accession>
<dbReference type="AlphaFoldDB" id="A0A9D1MHX1"/>
<evidence type="ECO:0000313" key="1">
    <source>
        <dbReference type="EMBL" id="HIU60344.1"/>
    </source>
</evidence>
<proteinExistence type="predicted"/>
<reference evidence="1" key="1">
    <citation type="submission" date="2020-10" db="EMBL/GenBank/DDBJ databases">
        <authorList>
            <person name="Gilroy R."/>
        </authorList>
    </citation>
    <scope>NUCLEOTIDE SEQUENCE</scope>
    <source>
        <strain evidence="1">18911</strain>
    </source>
</reference>
<sequence length="734" mass="82269">MFRKKLLSVLALVLVVVMVVAMAVGCTFIRENDYRKVNETYATVSNNGITLDISYNEFIDYFNSMGYLYVQYYGYSVEDALDLTISNKIQQKYLLTLAMPYLAATDNAARYAALFGKGAAVKPEDVLTFAERYAAIYTVNDSILTSVEDTAADLKQDDLNSRINKAKKTGVKEIRFTQSTLDYFDTFFHLTATPSGCYVGQEMDFDKVQIEIVYDDGTVSDPYVVPDGMYTTAFSSAASDSNTERTEDKEFVITFEEEVTAADGTVGSEDVTLTYEYTLIYPREAKEDAEEETDYAEVTIGDFDPISRYAADAAIPADIKNAAVKYADPEAMRLAKATEDAFVQEAWRQTIENLDNAGKTIDYLYRSQFESQVLTALQAEQYLAADKAFAAKTDLDNNIIEEYKYLFETAKDGYTGDTDAQKEAFIEAIGDGVDAMYYYPSLENTDEYYYVYQILFSFTDEQAAFLKELDGDEDAIKEFTKMFYEQLTTQASNPDFDATDETSAPFGDEEKVSAVVERLQSELQAVYGDSAKSAAEKQAAAIEIFVDYMYKYNDDPGIFNNDYGYLMTAEPEDSGWVDAFNELGDAIFTYNNTAIGGMGKVGNAFEADGTLAWRASDYGIHLMMISATPFAGAEKISADGTLFNEAQMPADSEIINYLKSRTNPVSGESMYDTIRDGLKDENRTTVYNAFVKDVPTDIFERNDKNKLELNENVEKWLDIEAGKIKKQIYDVYAQ</sequence>
<dbReference type="PROSITE" id="PS51257">
    <property type="entry name" value="PROKAR_LIPOPROTEIN"/>
    <property type="match status" value="1"/>
</dbReference>
<reference evidence="1" key="2">
    <citation type="journal article" date="2021" name="PeerJ">
        <title>Extensive microbial diversity within the chicken gut microbiome revealed by metagenomics and culture.</title>
        <authorList>
            <person name="Gilroy R."/>
            <person name="Ravi A."/>
            <person name="Getino M."/>
            <person name="Pursley I."/>
            <person name="Horton D.L."/>
            <person name="Alikhan N.F."/>
            <person name="Baker D."/>
            <person name="Gharbi K."/>
            <person name="Hall N."/>
            <person name="Watson M."/>
            <person name="Adriaenssens E.M."/>
            <person name="Foster-Nyarko E."/>
            <person name="Jarju S."/>
            <person name="Secka A."/>
            <person name="Antonio M."/>
            <person name="Oren A."/>
            <person name="Chaudhuri R.R."/>
            <person name="La Ragione R."/>
            <person name="Hildebrand F."/>
            <person name="Pallen M.J."/>
        </authorList>
    </citation>
    <scope>NUCLEOTIDE SEQUENCE</scope>
    <source>
        <strain evidence="1">18911</strain>
    </source>
</reference>